<keyword evidence="3 7" id="KW-0812">Transmembrane</keyword>
<evidence type="ECO:0000256" key="4">
    <source>
        <dbReference type="ARBA" id="ARBA00022989"/>
    </source>
</evidence>
<gene>
    <name evidence="9" type="ORF">SAMN05421872_104138</name>
</gene>
<feature type="domain" description="ABC3 transporter permease C-terminal" evidence="8">
    <location>
        <begin position="904"/>
        <end position="1017"/>
    </location>
</feature>
<feature type="transmembrane region" description="Helical" evidence="7">
    <location>
        <begin position="994"/>
        <end position="1018"/>
    </location>
</feature>
<feature type="transmembrane region" description="Helical" evidence="7">
    <location>
        <begin position="899"/>
        <end position="920"/>
    </location>
</feature>
<dbReference type="GO" id="GO:0005886">
    <property type="term" value="C:plasma membrane"/>
    <property type="evidence" value="ECO:0007669"/>
    <property type="project" value="UniProtKB-SubCell"/>
</dbReference>
<dbReference type="InterPro" id="IPR050250">
    <property type="entry name" value="Macrolide_Exporter_MacB"/>
</dbReference>
<keyword evidence="5 7" id="KW-0472">Membrane</keyword>
<feature type="transmembrane region" description="Helical" evidence="7">
    <location>
        <begin position="293"/>
        <end position="318"/>
    </location>
</feature>
<accession>A0A1G6PUN5</accession>
<dbReference type="PANTHER" id="PTHR30572:SF4">
    <property type="entry name" value="ABC TRANSPORTER PERMEASE YTRF"/>
    <property type="match status" value="1"/>
</dbReference>
<protein>
    <submittedName>
        <fullName evidence="9">FtsX-like permease family protein</fullName>
    </submittedName>
</protein>
<feature type="domain" description="ABC3 transporter permease C-terminal" evidence="8">
    <location>
        <begin position="297"/>
        <end position="408"/>
    </location>
</feature>
<dbReference type="Pfam" id="PF02687">
    <property type="entry name" value="FtsX"/>
    <property type="match status" value="2"/>
</dbReference>
<feature type="transmembrane region" description="Helical" evidence="7">
    <location>
        <begin position="421"/>
        <end position="443"/>
    </location>
</feature>
<dbReference type="PANTHER" id="PTHR30572">
    <property type="entry name" value="MEMBRANE COMPONENT OF TRANSPORTER-RELATED"/>
    <property type="match status" value="1"/>
</dbReference>
<organism evidence="9 10">
    <name type="scientific">Nocardioides lianchengensis</name>
    <dbReference type="NCBI Taxonomy" id="1045774"/>
    <lineage>
        <taxon>Bacteria</taxon>
        <taxon>Bacillati</taxon>
        <taxon>Actinomycetota</taxon>
        <taxon>Actinomycetes</taxon>
        <taxon>Propionibacteriales</taxon>
        <taxon>Nocardioidaceae</taxon>
        <taxon>Nocardioides</taxon>
    </lineage>
</organism>
<dbReference type="OrthoDB" id="5176391at2"/>
<feature type="transmembrane region" description="Helical" evidence="7">
    <location>
        <begin position="512"/>
        <end position="533"/>
    </location>
</feature>
<evidence type="ECO:0000256" key="5">
    <source>
        <dbReference type="ARBA" id="ARBA00023136"/>
    </source>
</evidence>
<evidence type="ECO:0000256" key="3">
    <source>
        <dbReference type="ARBA" id="ARBA00022692"/>
    </source>
</evidence>
<evidence type="ECO:0000256" key="7">
    <source>
        <dbReference type="SAM" id="Phobius"/>
    </source>
</evidence>
<comment type="subcellular location">
    <subcellularLocation>
        <location evidence="1">Cell membrane</location>
        <topology evidence="1">Multi-pass membrane protein</topology>
    </subcellularLocation>
</comment>
<comment type="similarity">
    <text evidence="6">Belongs to the ABC-4 integral membrane protein family.</text>
</comment>
<dbReference type="InterPro" id="IPR003838">
    <property type="entry name" value="ABC3_permease_C"/>
</dbReference>
<dbReference type="EMBL" id="FMZM01000004">
    <property type="protein sequence ID" value="SDC83236.1"/>
    <property type="molecule type" value="Genomic_DNA"/>
</dbReference>
<evidence type="ECO:0000256" key="6">
    <source>
        <dbReference type="ARBA" id="ARBA00038076"/>
    </source>
</evidence>
<dbReference type="STRING" id="1045774.SAMN05421872_104138"/>
<name>A0A1G6PUN5_9ACTN</name>
<evidence type="ECO:0000259" key="8">
    <source>
        <dbReference type="Pfam" id="PF02687"/>
    </source>
</evidence>
<keyword evidence="4 7" id="KW-1133">Transmembrane helix</keyword>
<evidence type="ECO:0000313" key="9">
    <source>
        <dbReference type="EMBL" id="SDC83236.1"/>
    </source>
</evidence>
<keyword evidence="10" id="KW-1185">Reference proteome</keyword>
<evidence type="ECO:0000256" key="1">
    <source>
        <dbReference type="ARBA" id="ARBA00004651"/>
    </source>
</evidence>
<keyword evidence="2" id="KW-1003">Cell membrane</keyword>
<evidence type="ECO:0000256" key="2">
    <source>
        <dbReference type="ARBA" id="ARBA00022475"/>
    </source>
</evidence>
<dbReference type="RefSeq" id="WP_090853909.1">
    <property type="nucleotide sequence ID" value="NZ_FMZM01000004.1"/>
</dbReference>
<feature type="transmembrane region" description="Helical" evidence="7">
    <location>
        <begin position="947"/>
        <end position="974"/>
    </location>
</feature>
<evidence type="ECO:0000313" key="10">
    <source>
        <dbReference type="Proteomes" id="UP000199034"/>
    </source>
</evidence>
<feature type="transmembrane region" description="Helical" evidence="7">
    <location>
        <begin position="458"/>
        <end position="484"/>
    </location>
</feature>
<proteinExistence type="inferred from homology"/>
<feature type="transmembrane region" description="Helical" evidence="7">
    <location>
        <begin position="384"/>
        <end position="409"/>
    </location>
</feature>
<reference evidence="9 10" key="1">
    <citation type="submission" date="2016-10" db="EMBL/GenBank/DDBJ databases">
        <authorList>
            <person name="de Groot N.N."/>
        </authorList>
    </citation>
    <scope>NUCLEOTIDE SEQUENCE [LARGE SCALE GENOMIC DNA]</scope>
    <source>
        <strain evidence="9 10">CGMCC 4.6858</strain>
    </source>
</reference>
<dbReference type="Proteomes" id="UP000199034">
    <property type="component" value="Unassembled WGS sequence"/>
</dbReference>
<dbReference type="AlphaFoldDB" id="A0A1G6PUN5"/>
<dbReference type="GO" id="GO:0022857">
    <property type="term" value="F:transmembrane transporter activity"/>
    <property type="evidence" value="ECO:0007669"/>
    <property type="project" value="TreeGrafter"/>
</dbReference>
<sequence>MLRFVVRRALVQRRMVVAAVVLVAVAATLLGTCALLLGPTQDRAFAEQVQRSEPAEVDVTAYLVDLPGPDLVAAREEAGVVVAGVLATTDPTVTGSATSRMRRLADGDRLGYLVAGDDVEQRAVLTSGRWPVGAGETVLPDVAASRLELRAGDRLRLGGEIGQGGVDGDLALRVVGTFRPLSRAGWETDPLGGAGSEPSFSDGSVTAPAFGPFVVTDDELRASGSTVSGLRVTAHPTLALADDRALRDAVAALDRASALLDSRVGDRARITRVGSDLPRTLDRIHAQQDTTRATVVVVLLLGAALSLAAVLLAGRSVAAVRDEERALLVALGLSRGQQVGAALGEALLLAVAASVPALPAAALAHSRLTHLPSLEAAGLAQSPTVTAGLVVTVLAAALVLTLALVASAVDPSTTTAASRRRAVAGLGVDALLVGAAVVCAWQLRSQPAGAATGGDVTLLLAPVVCLAAATVLVVRLVPLLLALVARAAARSRGLVLPLAAHQAALRARTGTATLLIVAAVAAIPVGLALHSTWSQSQDDQAALRVGTDLALTLAGPPSSADAAAVIAATADQDPVVSAVVDRPVVLGRYVGEAGSPPVLVAVDSRHAGELLRGRHEAGRPWSAVGAELAPGPPVEGVPVPEDGAGLELTGTALDGARVTPTVVLQDASGFRGSVSGVAVPMDGRPHPVEWRGPIGPDQRLVAVRLEVDGAPVDEPTVGTADVEIALGVPGDTAGWQVHALGRDTPVRSAEVVPGLRVTARLDLAYLAYTGADLLVTAFAPPDEVPVAVSQDLADAVGVGVGDDLSAIVGETDLPFRVAAVVPSVPGAPGRTAVLADVDTVSRALVDAGRLEPVVDGWWVADPGPGTTRALEDLDLGEVLTRQELATDLAQGPLRVTVPAALLTLVVAAAVLLLAGVGLVLGADRRRRTAEVPRLRALGLTRRGARRLLLAEHAALVVPLLLAGTLAGAGVVLAIGPDLVRSDLGAAPVPAAVVAWPWTVSALVLGGLLVGVLALTAVVTARQVRRSDLADLRQGDG</sequence>